<keyword evidence="8" id="KW-0325">Glycoprotein</keyword>
<evidence type="ECO:0000256" key="8">
    <source>
        <dbReference type="ARBA" id="ARBA00023180"/>
    </source>
</evidence>
<evidence type="ECO:0000256" key="1">
    <source>
        <dbReference type="ARBA" id="ARBA00005964"/>
    </source>
</evidence>
<evidence type="ECO:0000313" key="14">
    <source>
        <dbReference type="Proteomes" id="UP001142055"/>
    </source>
</evidence>
<dbReference type="GO" id="GO:0006581">
    <property type="term" value="P:acetylcholine catabolic process"/>
    <property type="evidence" value="ECO:0007669"/>
    <property type="project" value="TreeGrafter"/>
</dbReference>
<reference evidence="13" key="1">
    <citation type="submission" date="2022-12" db="EMBL/GenBank/DDBJ databases">
        <title>Genome assemblies of Blomia tropicalis.</title>
        <authorList>
            <person name="Cui Y."/>
        </authorList>
    </citation>
    <scope>NUCLEOTIDE SEQUENCE</scope>
    <source>
        <tissue evidence="13">Adult mites</tissue>
    </source>
</reference>
<feature type="active site" description="Acyl-ester intermediate" evidence="10">
    <location>
        <position position="744"/>
    </location>
</feature>
<comment type="similarity">
    <text evidence="1">Belongs to the type-B carboxylesterase/lipase family.</text>
</comment>
<keyword evidence="6" id="KW-0531">Neurotransmitter degradation</keyword>
<dbReference type="InterPro" id="IPR002018">
    <property type="entry name" value="CarbesteraseB"/>
</dbReference>
<keyword evidence="7" id="KW-1015">Disulfide bond</keyword>
<evidence type="ECO:0000256" key="10">
    <source>
        <dbReference type="PIRSR" id="PIRSR600997-1"/>
    </source>
</evidence>
<proteinExistence type="inferred from homology"/>
<accession>A0A9Q0RIZ4</accession>
<dbReference type="PRINTS" id="PR00878">
    <property type="entry name" value="CHOLNESTRASE"/>
</dbReference>
<dbReference type="InterPro" id="IPR002168">
    <property type="entry name" value="Lipase_GDXG_HIS_AS"/>
</dbReference>
<sequence length="1519" mass="171004">MFFLVLSSIIIYFHIEPNVLVNASTTPAYALLRGQVIKGLQFELEDGNKIHAFYGIKYGEAERFKRPKKAQIWDSVLNADTYRYACPQAEIPVGEINFEVSPISTKLAQTKYSNEDCLFLNVFRPAFRNSFSLPVMVWIHGGTFTNNTIFGDEFNPKHIVSIGEVIVVTINYRLGAFGFLRGDSDEYPGNLGLYDQRLGLEWVQENIYYFGGDPSQVTIFGESAGAMGISALIVSPLVDGLFHRVILQSGAVNSFIGSETNEVAHQSVGYLAKLLRCETQTVSEMVKCIESKPADDIVNATTIMETKMFRYFGPSYETEMLPIAPVHALLNGNFSSELDLLFGVNLDEGAVGAYDLMPRPDSGILLTVEMVKTIIRQMTKIMLIDGDIDHIIDFYTKDLDNNTDQDTLRTTVVDFYGEYNIVCPVMFFGQQMAKFSPKNKHYAYRLTQPIQGGHGSCEDWMGVCHAMDIGYVFGKPMESSSTTYHAQKDFRLSYDIIEAWTSFAKHGKPGRMVNVEWNEIYDNKEDDHQLKSLRTMTLDANNYTMMTGFFKDPLFGDGDGPIVHLKDGQVRGIEEEVDGNKINFYNGIRYGRAKRFSKPEPVEPWSGVYDATKNRDACPQTFEDKTFGGGLLNITISEDCLYVNVWQPANKDTNRTVMVWIHGGGFIEGTIFAFFYNARYIAAQNVVVVSINYRLGQFGFLYGGTDDAPGNVGLHDQVLALKWVKDNIHKFGGDPNKVTIFGESAGSFSVGYHIISPLSEGLFHRAIMQSGSPTSLIASQTKEEAIKLSHQLAQNLQCSISSSQAMIDCMRSKTTEQVLNGFKNNLLKNEFFKPIYGDDLVPIQSVDALKTNKFNKGIDLMFGVTSHEGAAFIEPVAPNLKTGKDLTIETAKEDIRFIINFFNLSYAEEVAQYYTSSMNNPSQTQLKQAVADVFGDFLLTCGTFLFGEQYASLRPEQKFYSYRVTQPTEFLNCTGWKGVCHENNNNDLSVLYNKFSIKLKHSDSAKNSYKMKYLWKVFTPFLALFYLISVVFSNEDGPIVHLKNGQVRGIEQVVDGHKINLYNGIRYGRAKRFSIPEPVEPWSGVYDATKWRDACPQVLQTDQNGDFMTKTISEDCLYVNVWQPVNNDTNRAVMVWIHGGAYFSGTIFATFYDGKYIAAQNVVVVSINYRLGQFGFFYAGTDDAPVTIFGESAGSFAVGSLIISPLSQDLFQRAIMQSGSPTSHDAFQTRKEAIKTSLNLALNVQCPIDSMQTMVDCLRNKTTEQVLKGFSSDINKDQFFKPIFGDELLPVQPTDAMKTNRFNKGIDLMFGVTSHEGSSFAEAIAPNLKSGKDLTIEMAKEDIRFLMNFYKQPFAEEVVQFYTNEMHNPSQTQLKQAVADVWGDFHLTCGTILFGEEFASQRPEQKFYSYRLTKPTGFLNCTGWRGVCHAEDIIYLFAIPFIQQNVSLYKQSQDMIHAWTSFAKTGNPGKMGNVEWTEAFDRSTHSKVTKHMNLDSSDYQMIPNFFEKTCDVFWKPKIF</sequence>
<dbReference type="InterPro" id="IPR019826">
    <property type="entry name" value="Carboxylesterase_B_AS"/>
</dbReference>
<keyword evidence="5" id="KW-0378">Hydrolase</keyword>
<dbReference type="Pfam" id="PF00135">
    <property type="entry name" value="COesterase"/>
    <property type="match status" value="3"/>
</dbReference>
<dbReference type="GO" id="GO:0005615">
    <property type="term" value="C:extracellular space"/>
    <property type="evidence" value="ECO:0007669"/>
    <property type="project" value="TreeGrafter"/>
</dbReference>
<evidence type="ECO:0000256" key="4">
    <source>
        <dbReference type="ARBA" id="ARBA00022487"/>
    </source>
</evidence>
<dbReference type="Proteomes" id="UP001142055">
    <property type="component" value="Chromosome 3"/>
</dbReference>
<feature type="domain" description="Carboxylesterase type B" evidence="12">
    <location>
        <begin position="1180"/>
        <end position="1507"/>
    </location>
</feature>
<keyword evidence="11" id="KW-0732">Signal</keyword>
<organism evidence="13 14">
    <name type="scientific">Blomia tropicalis</name>
    <name type="common">Mite</name>
    <dbReference type="NCBI Taxonomy" id="40697"/>
    <lineage>
        <taxon>Eukaryota</taxon>
        <taxon>Metazoa</taxon>
        <taxon>Ecdysozoa</taxon>
        <taxon>Arthropoda</taxon>
        <taxon>Chelicerata</taxon>
        <taxon>Arachnida</taxon>
        <taxon>Acari</taxon>
        <taxon>Acariformes</taxon>
        <taxon>Sarcoptiformes</taxon>
        <taxon>Astigmata</taxon>
        <taxon>Glycyphagoidea</taxon>
        <taxon>Echimyopodidae</taxon>
        <taxon>Blomia</taxon>
    </lineage>
</organism>
<comment type="similarity">
    <text evidence="2">Belongs to the 'GDXG' lipolytic enzyme family.</text>
</comment>
<feature type="active site" description="Charge relay system" evidence="10">
    <location>
        <position position="868"/>
    </location>
</feature>
<evidence type="ECO:0000256" key="3">
    <source>
        <dbReference type="ARBA" id="ARBA00013276"/>
    </source>
</evidence>
<dbReference type="OMA" id="WAMTNAT"/>
<dbReference type="InterPro" id="IPR019819">
    <property type="entry name" value="Carboxylesterase_B_CS"/>
</dbReference>
<feature type="chain" id="PRO_5040347820" description="acetylcholinesterase" evidence="11">
    <location>
        <begin position="24"/>
        <end position="1519"/>
    </location>
</feature>
<evidence type="ECO:0000256" key="6">
    <source>
        <dbReference type="ARBA" id="ARBA00022867"/>
    </source>
</evidence>
<evidence type="ECO:0000256" key="2">
    <source>
        <dbReference type="ARBA" id="ARBA00010515"/>
    </source>
</evidence>
<protein>
    <recommendedName>
        <fullName evidence="3">acetylcholinesterase</fullName>
        <ecNumber evidence="3">3.1.1.7</ecNumber>
    </recommendedName>
</protein>
<dbReference type="InterPro" id="IPR050654">
    <property type="entry name" value="AChE-related_enzymes"/>
</dbReference>
<keyword evidence="14" id="KW-1185">Reference proteome</keyword>
<dbReference type="GO" id="GO:0019695">
    <property type="term" value="P:choline metabolic process"/>
    <property type="evidence" value="ECO:0007669"/>
    <property type="project" value="TreeGrafter"/>
</dbReference>
<feature type="signal peptide" evidence="11">
    <location>
        <begin position="1"/>
        <end position="23"/>
    </location>
</feature>
<name>A0A9Q0RIZ4_BLOTA</name>
<dbReference type="PANTHER" id="PTHR43918:SF4">
    <property type="entry name" value="CARBOXYLIC ESTER HYDROLASE"/>
    <property type="match status" value="1"/>
</dbReference>
<dbReference type="InterPro" id="IPR000997">
    <property type="entry name" value="Cholinesterase"/>
</dbReference>
<feature type="domain" description="Carboxylesterase type B" evidence="12">
    <location>
        <begin position="560"/>
        <end position="1015"/>
    </location>
</feature>
<evidence type="ECO:0000256" key="7">
    <source>
        <dbReference type="ARBA" id="ARBA00023157"/>
    </source>
</evidence>
<feature type="active site" description="Charge relay system" evidence="10">
    <location>
        <position position="981"/>
    </location>
</feature>
<evidence type="ECO:0000256" key="5">
    <source>
        <dbReference type="ARBA" id="ARBA00022801"/>
    </source>
</evidence>
<dbReference type="EMBL" id="JAPWDV010000003">
    <property type="protein sequence ID" value="KAJ6217418.1"/>
    <property type="molecule type" value="Genomic_DNA"/>
</dbReference>
<comment type="catalytic activity">
    <reaction evidence="9">
        <text>acetylcholine + H2O = choline + acetate + H(+)</text>
        <dbReference type="Rhea" id="RHEA:17561"/>
        <dbReference type="ChEBI" id="CHEBI:15354"/>
        <dbReference type="ChEBI" id="CHEBI:15355"/>
        <dbReference type="ChEBI" id="CHEBI:15377"/>
        <dbReference type="ChEBI" id="CHEBI:15378"/>
        <dbReference type="ChEBI" id="CHEBI:30089"/>
        <dbReference type="EC" id="3.1.1.7"/>
    </reaction>
</comment>
<dbReference type="PROSITE" id="PS00941">
    <property type="entry name" value="CARBOXYLESTERASE_B_2"/>
    <property type="match status" value="3"/>
</dbReference>
<evidence type="ECO:0000256" key="9">
    <source>
        <dbReference type="ARBA" id="ARBA00048484"/>
    </source>
</evidence>
<dbReference type="GO" id="GO:0005886">
    <property type="term" value="C:plasma membrane"/>
    <property type="evidence" value="ECO:0007669"/>
    <property type="project" value="TreeGrafter"/>
</dbReference>
<dbReference type="PROSITE" id="PS01173">
    <property type="entry name" value="LIPASE_GDXG_HIS"/>
    <property type="match status" value="2"/>
</dbReference>
<dbReference type="Gene3D" id="3.40.50.1820">
    <property type="entry name" value="alpha/beta hydrolase"/>
    <property type="match status" value="3"/>
</dbReference>
<comment type="caution">
    <text evidence="13">The sequence shown here is derived from an EMBL/GenBank/DDBJ whole genome shotgun (WGS) entry which is preliminary data.</text>
</comment>
<dbReference type="PROSITE" id="PS00122">
    <property type="entry name" value="CARBOXYLESTERASE_B_1"/>
    <property type="match status" value="2"/>
</dbReference>
<evidence type="ECO:0000313" key="13">
    <source>
        <dbReference type="EMBL" id="KAJ6217418.1"/>
    </source>
</evidence>
<keyword evidence="4" id="KW-0719">Serine esterase</keyword>
<dbReference type="PANTHER" id="PTHR43918">
    <property type="entry name" value="ACETYLCHOLINESTERASE"/>
    <property type="match status" value="1"/>
</dbReference>
<evidence type="ECO:0000256" key="11">
    <source>
        <dbReference type="SAM" id="SignalP"/>
    </source>
</evidence>
<evidence type="ECO:0000259" key="12">
    <source>
        <dbReference type="Pfam" id="PF00135"/>
    </source>
</evidence>
<dbReference type="SUPFAM" id="SSF53474">
    <property type="entry name" value="alpha/beta-Hydrolases"/>
    <property type="match status" value="3"/>
</dbReference>
<gene>
    <name evidence="13" type="ORF">RDWZM_008575</name>
</gene>
<dbReference type="EC" id="3.1.1.7" evidence="3"/>
<feature type="domain" description="Carboxylesterase type B" evidence="12">
    <location>
        <begin position="37"/>
        <end position="534"/>
    </location>
</feature>
<dbReference type="GO" id="GO:0003990">
    <property type="term" value="F:acetylcholinesterase activity"/>
    <property type="evidence" value="ECO:0007669"/>
    <property type="project" value="UniProtKB-EC"/>
</dbReference>
<dbReference type="InterPro" id="IPR029058">
    <property type="entry name" value="AB_hydrolase_fold"/>
</dbReference>